<reference evidence="3 4" key="1">
    <citation type="submission" date="2017-09" db="EMBL/GenBank/DDBJ databases">
        <title>Depth-based differentiation of microbial function through sediment-hosted aquifers and enrichment of novel symbionts in the deep terrestrial subsurface.</title>
        <authorList>
            <person name="Probst A.J."/>
            <person name="Ladd B."/>
            <person name="Jarett J.K."/>
            <person name="Geller-Mcgrath D.E."/>
            <person name="Sieber C.M."/>
            <person name="Emerson J.B."/>
            <person name="Anantharaman K."/>
            <person name="Thomas B.C."/>
            <person name="Malmstrom R."/>
            <person name="Stieglmeier M."/>
            <person name="Klingl A."/>
            <person name="Woyke T."/>
            <person name="Ryan C.M."/>
            <person name="Banfield J.F."/>
        </authorList>
    </citation>
    <scope>NUCLEOTIDE SEQUENCE [LARGE SCALE GENOMIC DNA]</scope>
    <source>
        <strain evidence="3">CG11_big_fil_rev_8_21_14_0_20_45_26</strain>
    </source>
</reference>
<evidence type="ECO:0000313" key="4">
    <source>
        <dbReference type="Proteomes" id="UP000230859"/>
    </source>
</evidence>
<dbReference type="SUPFAM" id="SSF52788">
    <property type="entry name" value="Phosphotyrosine protein phosphatases I"/>
    <property type="match status" value="1"/>
</dbReference>
<dbReference type="Proteomes" id="UP000230859">
    <property type="component" value="Unassembled WGS sequence"/>
</dbReference>
<organism evidence="3 4">
    <name type="scientific">Candidatus Abzuiibacterium crystallinum</name>
    <dbReference type="NCBI Taxonomy" id="1974748"/>
    <lineage>
        <taxon>Bacteria</taxon>
        <taxon>Pseudomonadati</taxon>
        <taxon>Candidatus Omnitrophota</taxon>
        <taxon>Candidatus Abzuiibacterium</taxon>
    </lineage>
</organism>
<dbReference type="InterPro" id="IPR023485">
    <property type="entry name" value="Ptyr_pPase"/>
</dbReference>
<evidence type="ECO:0000259" key="2">
    <source>
        <dbReference type="SMART" id="SM00226"/>
    </source>
</evidence>
<dbReference type="GO" id="GO:0046685">
    <property type="term" value="P:response to arsenic-containing substance"/>
    <property type="evidence" value="ECO:0007669"/>
    <property type="project" value="UniProtKB-KW"/>
</dbReference>
<dbReference type="AlphaFoldDB" id="A0A2H0LPP3"/>
<dbReference type="Pfam" id="PF01451">
    <property type="entry name" value="LMWPc"/>
    <property type="match status" value="1"/>
</dbReference>
<feature type="domain" description="Phosphotyrosine protein phosphatase I" evidence="2">
    <location>
        <begin position="4"/>
        <end position="137"/>
    </location>
</feature>
<name>A0A2H0LPP3_9BACT</name>
<dbReference type="CDD" id="cd16345">
    <property type="entry name" value="LMWP_ArsC"/>
    <property type="match status" value="1"/>
</dbReference>
<dbReference type="Gene3D" id="3.40.50.2300">
    <property type="match status" value="1"/>
</dbReference>
<evidence type="ECO:0000313" key="3">
    <source>
        <dbReference type="EMBL" id="PIQ86382.1"/>
    </source>
</evidence>
<proteinExistence type="predicted"/>
<protein>
    <submittedName>
        <fullName evidence="3">Protein-tyrosine-phosphatase</fullName>
    </submittedName>
</protein>
<keyword evidence="1" id="KW-0059">Arsenical resistance</keyword>
<dbReference type="PANTHER" id="PTHR43428:SF1">
    <property type="entry name" value="ARSENATE REDUCTASE"/>
    <property type="match status" value="1"/>
</dbReference>
<evidence type="ECO:0000256" key="1">
    <source>
        <dbReference type="ARBA" id="ARBA00022849"/>
    </source>
</evidence>
<comment type="caution">
    <text evidence="3">The sequence shown here is derived from an EMBL/GenBank/DDBJ whole genome shotgun (WGS) entry which is preliminary data.</text>
</comment>
<dbReference type="SMART" id="SM00226">
    <property type="entry name" value="LMWPc"/>
    <property type="match status" value="1"/>
</dbReference>
<dbReference type="InterPro" id="IPR036196">
    <property type="entry name" value="Ptyr_pPase_sf"/>
</dbReference>
<dbReference type="PANTHER" id="PTHR43428">
    <property type="entry name" value="ARSENATE REDUCTASE"/>
    <property type="match status" value="1"/>
</dbReference>
<dbReference type="EMBL" id="PCVY01000044">
    <property type="protein sequence ID" value="PIQ86382.1"/>
    <property type="molecule type" value="Genomic_DNA"/>
</dbReference>
<sequence length="148" mass="16708">MKKESVLILCTGNSCRSQMAEGVLRHYGSERFEVVSAGTKPSVVNENAIKVMQEIGIDISKHRSKHVSEFLGRHFNYIITVCDQAKESCPIFPGNSVRLHWYFPDPPHGQAGTEAVLNEFRRTRDLIHEKFKHAAEQGIQSPSIPDDF</sequence>
<accession>A0A2H0LPP3</accession>
<gene>
    <name evidence="3" type="ORF">COV74_04810</name>
</gene>